<dbReference type="Pfam" id="PF00105">
    <property type="entry name" value="zf-C4"/>
    <property type="match status" value="2"/>
</dbReference>
<keyword evidence="3" id="KW-0862">Zinc</keyword>
<dbReference type="SUPFAM" id="SSF57716">
    <property type="entry name" value="Glucocorticoid receptor-like (DNA-binding domain)"/>
    <property type="match status" value="2"/>
</dbReference>
<evidence type="ECO:0000313" key="12">
    <source>
        <dbReference type="EMBL" id="CAF3865955.1"/>
    </source>
</evidence>
<dbReference type="PRINTS" id="PR00047">
    <property type="entry name" value="STROIDFINGER"/>
</dbReference>
<feature type="compositionally biased region" description="Low complexity" evidence="9">
    <location>
        <begin position="507"/>
        <end position="532"/>
    </location>
</feature>
<protein>
    <recommendedName>
        <fullName evidence="10">Nuclear receptor domain-containing protein</fullName>
    </recommendedName>
</protein>
<dbReference type="Gene3D" id="1.10.565.10">
    <property type="entry name" value="Retinoid X Receptor"/>
    <property type="match status" value="1"/>
</dbReference>
<feature type="region of interest" description="Disordered" evidence="9">
    <location>
        <begin position="577"/>
        <end position="597"/>
    </location>
</feature>
<evidence type="ECO:0000256" key="2">
    <source>
        <dbReference type="ARBA" id="ARBA00022771"/>
    </source>
</evidence>
<evidence type="ECO:0000256" key="7">
    <source>
        <dbReference type="ARBA" id="ARBA00023170"/>
    </source>
</evidence>
<evidence type="ECO:0000313" key="11">
    <source>
        <dbReference type="EMBL" id="CAF1101057.1"/>
    </source>
</evidence>
<keyword evidence="5" id="KW-0238">DNA-binding</keyword>
<dbReference type="PANTHER" id="PTHR24082:SF473">
    <property type="entry name" value="ECDYSONE-INDUCED PROTEIN 75B, ISOFORM B"/>
    <property type="match status" value="1"/>
</dbReference>
<dbReference type="OrthoDB" id="5771769at2759"/>
<dbReference type="GO" id="GO:0008270">
    <property type="term" value="F:zinc ion binding"/>
    <property type="evidence" value="ECO:0007669"/>
    <property type="project" value="UniProtKB-KW"/>
</dbReference>
<dbReference type="PANTHER" id="PTHR24082">
    <property type="entry name" value="NUCLEAR HORMONE RECEPTOR"/>
    <property type="match status" value="1"/>
</dbReference>
<comment type="caution">
    <text evidence="11">The sequence shown here is derived from an EMBL/GenBank/DDBJ whole genome shotgun (WGS) entry which is preliminary data.</text>
</comment>
<name>A0A814P1C8_9BILA</name>
<dbReference type="PROSITE" id="PS00031">
    <property type="entry name" value="NUCLEAR_REC_DBD_1"/>
    <property type="match status" value="1"/>
</dbReference>
<feature type="domain" description="Nuclear receptor" evidence="10">
    <location>
        <begin position="159"/>
        <end position="236"/>
    </location>
</feature>
<dbReference type="PROSITE" id="PS51030">
    <property type="entry name" value="NUCLEAR_REC_DBD_2"/>
    <property type="match status" value="2"/>
</dbReference>
<dbReference type="Gene3D" id="3.30.50.10">
    <property type="entry name" value="Erythroid Transcription Factor GATA-1, subunit A"/>
    <property type="match status" value="2"/>
</dbReference>
<feature type="compositionally biased region" description="Polar residues" evidence="9">
    <location>
        <begin position="577"/>
        <end position="586"/>
    </location>
</feature>
<dbReference type="SMART" id="SM00399">
    <property type="entry name" value="ZnF_C4"/>
    <property type="match status" value="2"/>
</dbReference>
<dbReference type="GO" id="GO:0045944">
    <property type="term" value="P:positive regulation of transcription by RNA polymerase II"/>
    <property type="evidence" value="ECO:0007669"/>
    <property type="project" value="TreeGrafter"/>
</dbReference>
<evidence type="ECO:0000256" key="1">
    <source>
        <dbReference type="ARBA" id="ARBA00022723"/>
    </source>
</evidence>
<dbReference type="InterPro" id="IPR013088">
    <property type="entry name" value="Znf_NHR/GATA"/>
</dbReference>
<keyword evidence="13" id="KW-1185">Reference proteome</keyword>
<dbReference type="GO" id="GO:0000978">
    <property type="term" value="F:RNA polymerase II cis-regulatory region sequence-specific DNA binding"/>
    <property type="evidence" value="ECO:0007669"/>
    <property type="project" value="TreeGrafter"/>
</dbReference>
<evidence type="ECO:0000259" key="10">
    <source>
        <dbReference type="PROSITE" id="PS51030"/>
    </source>
</evidence>
<evidence type="ECO:0000256" key="3">
    <source>
        <dbReference type="ARBA" id="ARBA00022833"/>
    </source>
</evidence>
<dbReference type="Proteomes" id="UP000663829">
    <property type="component" value="Unassembled WGS sequence"/>
</dbReference>
<sequence length="616" mass="70208">MKGIIWLVYKENASVNFSKMTSYFDDEDDMLDIKPMISTDDFVVKFIKTKNRNQFEMSTCLSEMRSKQSEEEQCQICCDTASGWHCGAITCEACKKFFLRSITTGDGRKKYKCQRDQCCLINKRSRTQCQFCRFQKCLKAGMKPHDEHISPKTEDLYKKLPCLVCGAPASGIHFGAVTCEACKGFFRRSIKENAPDRYRCAENNNCEINSTSKITCRACRFRKCINAGMSMDASRIGRQSNLFKQNILLLQKGNQSMASINDSAKIATLAKKRKTKARNGRIFASNNEIDSELTDEIKEYIRVVYSAYVEHLKELPRCIPRETVWLTMATQLVIYAQSVMSFCQKTIYGFSELSDPYEVLSSSIHSVIMITLLPRTNKMLMSWNYWRAETTLANELNSHLPLMNEAEDYFRPFETKIRDLQLDEKETALLLLMCLTRTNMSIMNARRGTNGELPVEFYDIAFLISQLRTLNRKIGQCLASAPWPFVRNLPSFFYRIYVPNNVPTSKTNNQHNNHQNNNSNSNDSSVTNHHNSGSLSSRASAGVDGRTLNSNTLTTADHHMNNYTDISMWATSQSWYPPSADQNNHPSSSSSSSSSYDDRLRAAAANSDSLYVSMRW</sequence>
<dbReference type="InterPro" id="IPR050234">
    <property type="entry name" value="Nuclear_hormone_rcpt_NR1"/>
</dbReference>
<dbReference type="Proteomes" id="UP000681722">
    <property type="component" value="Unassembled WGS sequence"/>
</dbReference>
<proteinExistence type="predicted"/>
<feature type="domain" description="Nuclear receptor" evidence="10">
    <location>
        <begin position="71"/>
        <end position="149"/>
    </location>
</feature>
<dbReference type="SUPFAM" id="SSF48508">
    <property type="entry name" value="Nuclear receptor ligand-binding domain"/>
    <property type="match status" value="1"/>
</dbReference>
<evidence type="ECO:0000256" key="6">
    <source>
        <dbReference type="ARBA" id="ARBA00023163"/>
    </source>
</evidence>
<dbReference type="InterPro" id="IPR035500">
    <property type="entry name" value="NHR-like_dom_sf"/>
</dbReference>
<evidence type="ECO:0000256" key="8">
    <source>
        <dbReference type="ARBA" id="ARBA00023242"/>
    </source>
</evidence>
<keyword evidence="1" id="KW-0479">Metal-binding</keyword>
<keyword evidence="8" id="KW-0539">Nucleus</keyword>
<dbReference type="InterPro" id="IPR001628">
    <property type="entry name" value="Znf_hrmn_rcpt"/>
</dbReference>
<keyword evidence="6" id="KW-0804">Transcription</keyword>
<accession>A0A814P1C8</accession>
<dbReference type="GO" id="GO:0004879">
    <property type="term" value="F:nuclear receptor activity"/>
    <property type="evidence" value="ECO:0007669"/>
    <property type="project" value="TreeGrafter"/>
</dbReference>
<reference evidence="11" key="1">
    <citation type="submission" date="2021-02" db="EMBL/GenBank/DDBJ databases">
        <authorList>
            <person name="Nowell W R."/>
        </authorList>
    </citation>
    <scope>NUCLEOTIDE SEQUENCE</scope>
</reference>
<keyword evidence="2" id="KW-0863">Zinc-finger</keyword>
<keyword evidence="7" id="KW-0675">Receptor</keyword>
<dbReference type="EMBL" id="CAJOBC010005507">
    <property type="protein sequence ID" value="CAF3865955.1"/>
    <property type="molecule type" value="Genomic_DNA"/>
</dbReference>
<evidence type="ECO:0000256" key="4">
    <source>
        <dbReference type="ARBA" id="ARBA00023015"/>
    </source>
</evidence>
<evidence type="ECO:0000256" key="5">
    <source>
        <dbReference type="ARBA" id="ARBA00023125"/>
    </source>
</evidence>
<evidence type="ECO:0000256" key="9">
    <source>
        <dbReference type="SAM" id="MobiDB-lite"/>
    </source>
</evidence>
<dbReference type="EMBL" id="CAJNOQ010005507">
    <property type="protein sequence ID" value="CAF1101057.1"/>
    <property type="molecule type" value="Genomic_DNA"/>
</dbReference>
<evidence type="ECO:0000313" key="13">
    <source>
        <dbReference type="Proteomes" id="UP000663829"/>
    </source>
</evidence>
<feature type="region of interest" description="Disordered" evidence="9">
    <location>
        <begin position="504"/>
        <end position="553"/>
    </location>
</feature>
<dbReference type="AlphaFoldDB" id="A0A814P1C8"/>
<dbReference type="CDD" id="cd06916">
    <property type="entry name" value="NR_DBD_like"/>
    <property type="match status" value="2"/>
</dbReference>
<organism evidence="11 13">
    <name type="scientific">Didymodactylos carnosus</name>
    <dbReference type="NCBI Taxonomy" id="1234261"/>
    <lineage>
        <taxon>Eukaryota</taxon>
        <taxon>Metazoa</taxon>
        <taxon>Spiralia</taxon>
        <taxon>Gnathifera</taxon>
        <taxon>Rotifera</taxon>
        <taxon>Eurotatoria</taxon>
        <taxon>Bdelloidea</taxon>
        <taxon>Philodinida</taxon>
        <taxon>Philodinidae</taxon>
        <taxon>Didymodactylos</taxon>
    </lineage>
</organism>
<dbReference type="GO" id="GO:0030154">
    <property type="term" value="P:cell differentiation"/>
    <property type="evidence" value="ECO:0007669"/>
    <property type="project" value="TreeGrafter"/>
</dbReference>
<dbReference type="GO" id="GO:0000122">
    <property type="term" value="P:negative regulation of transcription by RNA polymerase II"/>
    <property type="evidence" value="ECO:0007669"/>
    <property type="project" value="TreeGrafter"/>
</dbReference>
<gene>
    <name evidence="11" type="ORF">GPM918_LOCUS18748</name>
    <name evidence="12" type="ORF">SRO942_LOCUS18745</name>
</gene>
<dbReference type="GO" id="GO:0009755">
    <property type="term" value="P:hormone-mediated signaling pathway"/>
    <property type="evidence" value="ECO:0007669"/>
    <property type="project" value="TreeGrafter"/>
</dbReference>
<keyword evidence="4" id="KW-0805">Transcription regulation</keyword>